<evidence type="ECO:0000256" key="3">
    <source>
        <dbReference type="ARBA" id="ARBA00022989"/>
    </source>
</evidence>
<keyword evidence="5" id="KW-0479">Metal-binding</keyword>
<feature type="region of interest" description="Disordered" evidence="6">
    <location>
        <begin position="577"/>
        <end position="608"/>
    </location>
</feature>
<dbReference type="PANTHER" id="PTHR22765:SF416">
    <property type="entry name" value="E3 UBIQUITIN-PROTEIN LIGASE GODZILLA"/>
    <property type="match status" value="1"/>
</dbReference>
<evidence type="ECO:0000256" key="2">
    <source>
        <dbReference type="ARBA" id="ARBA00022692"/>
    </source>
</evidence>
<reference evidence="8 9" key="1">
    <citation type="submission" date="2013-07" db="EMBL/GenBank/DDBJ databases">
        <title>The Genome Sequence of Cryptococcus heveanensis BCC8398.</title>
        <authorList>
            <consortium name="The Broad Institute Genome Sequencing Platform"/>
            <person name="Cuomo C."/>
            <person name="Litvintseva A."/>
            <person name="Chen Y."/>
            <person name="Heitman J."/>
            <person name="Sun S."/>
            <person name="Springer D."/>
            <person name="Dromer F."/>
            <person name="Young S.K."/>
            <person name="Zeng Q."/>
            <person name="Gargeya S."/>
            <person name="Fitzgerald M."/>
            <person name="Abouelleil A."/>
            <person name="Alvarado L."/>
            <person name="Berlin A.M."/>
            <person name="Chapman S.B."/>
            <person name="Dewar J."/>
            <person name="Goldberg J."/>
            <person name="Griggs A."/>
            <person name="Gujja S."/>
            <person name="Hansen M."/>
            <person name="Howarth C."/>
            <person name="Imamovic A."/>
            <person name="Larimer J."/>
            <person name="McCowan C."/>
            <person name="Murphy C."/>
            <person name="Pearson M."/>
            <person name="Priest M."/>
            <person name="Roberts A."/>
            <person name="Saif S."/>
            <person name="Shea T."/>
            <person name="Sykes S."/>
            <person name="Wortman J."/>
            <person name="Nusbaum C."/>
            <person name="Birren B."/>
        </authorList>
    </citation>
    <scope>NUCLEOTIDE SEQUENCE [LARGE SCALE GENOMIC DNA]</scope>
    <source>
        <strain evidence="8 9">BCC8398</strain>
    </source>
</reference>
<dbReference type="CDD" id="cd16473">
    <property type="entry name" value="RING-H2_RNF103"/>
    <property type="match status" value="1"/>
</dbReference>
<dbReference type="FunFam" id="3.30.40.10:FF:000388">
    <property type="entry name" value="Putative RING zinc finger domain superfamily protein"/>
    <property type="match status" value="1"/>
</dbReference>
<feature type="compositionally biased region" description="Polar residues" evidence="6">
    <location>
        <begin position="443"/>
        <end position="461"/>
    </location>
</feature>
<dbReference type="PANTHER" id="PTHR22765">
    <property type="entry name" value="RING FINGER AND PROTEASE ASSOCIATED DOMAIN-CONTAINING"/>
    <property type="match status" value="1"/>
</dbReference>
<comment type="subcellular location">
    <subcellularLocation>
        <location evidence="1">Membrane</location>
    </subcellularLocation>
</comment>
<dbReference type="GO" id="GO:0061630">
    <property type="term" value="F:ubiquitin protein ligase activity"/>
    <property type="evidence" value="ECO:0007669"/>
    <property type="project" value="TreeGrafter"/>
</dbReference>
<keyword evidence="9" id="KW-1185">Reference proteome</keyword>
<keyword evidence="5" id="KW-0862">Zinc</keyword>
<organism evidence="8 9">
    <name type="scientific">Kwoniella heveanensis BCC8398</name>
    <dbReference type="NCBI Taxonomy" id="1296120"/>
    <lineage>
        <taxon>Eukaryota</taxon>
        <taxon>Fungi</taxon>
        <taxon>Dikarya</taxon>
        <taxon>Basidiomycota</taxon>
        <taxon>Agaricomycotina</taxon>
        <taxon>Tremellomycetes</taxon>
        <taxon>Tremellales</taxon>
        <taxon>Cryptococcaceae</taxon>
        <taxon>Kwoniella</taxon>
    </lineage>
</organism>
<dbReference type="GO" id="GO:0008270">
    <property type="term" value="F:zinc ion binding"/>
    <property type="evidence" value="ECO:0007669"/>
    <property type="project" value="UniProtKB-KW"/>
</dbReference>
<accession>A0A1B9GTP7</accession>
<protein>
    <recommendedName>
        <fullName evidence="7">RING-type domain-containing protein</fullName>
    </recommendedName>
</protein>
<dbReference type="GO" id="GO:0016020">
    <property type="term" value="C:membrane"/>
    <property type="evidence" value="ECO:0007669"/>
    <property type="project" value="UniProtKB-SubCell"/>
</dbReference>
<dbReference type="AlphaFoldDB" id="A0A1B9GTP7"/>
<dbReference type="PROSITE" id="PS50089">
    <property type="entry name" value="ZF_RING_2"/>
    <property type="match status" value="1"/>
</dbReference>
<feature type="region of interest" description="Disordered" evidence="6">
    <location>
        <begin position="645"/>
        <end position="681"/>
    </location>
</feature>
<evidence type="ECO:0000256" key="5">
    <source>
        <dbReference type="PROSITE-ProRule" id="PRU00175"/>
    </source>
</evidence>
<dbReference type="InterPro" id="IPR051826">
    <property type="entry name" value="E3_ubiquitin-ligase_domain"/>
</dbReference>
<feature type="domain" description="RING-type" evidence="7">
    <location>
        <begin position="528"/>
        <end position="570"/>
    </location>
</feature>
<evidence type="ECO:0000256" key="6">
    <source>
        <dbReference type="SAM" id="MobiDB-lite"/>
    </source>
</evidence>
<dbReference type="Proteomes" id="UP000092666">
    <property type="component" value="Unassembled WGS sequence"/>
</dbReference>
<dbReference type="EMBL" id="KV700125">
    <property type="protein sequence ID" value="OCF34387.1"/>
    <property type="molecule type" value="Genomic_DNA"/>
</dbReference>
<keyword evidence="2" id="KW-0812">Transmembrane</keyword>
<sequence>MPSASPRNMGNLSMQVLSISLLVMSMAVSGLTVPITIASFKANSVGKGRSGNEYENDLRAVGVWDEYGRYHRYEHTTAKLDADIEEDASTSRRDSESEPSIMTSQYQLGQVPMPIPIQGQRTESQGWLTRWLSMGGEGSLTIHLDGSSDENQPTNISLPHRPAAFPAFVTNPLPLSGYITPFASLLNTTTPLLQADDLNEAALLSSIPELACLPPRSPVGRPSSPPDVGGGNRKGDKKVVKIALVERGGCDFATKIRAAQERGAGAVVVGDSVARRGESDEEGRRRESLITMFSPEDTDTISIPSVFISRASFLLLRDLLNNQTDSGRADGPGLWIDLSEGSDETGALTSLLSFALLMPTLFLLATIAIHRIRVARQREADRAPPMIVLSLPERVWTPDIVWEKDDSSSDRSVNMDEGDAQDNAEVGAGDAGPENNGIKDHQASSSTNDETGDAKNTSSSSVDDRSFHHPPPPISPHEVRTPPALTIDVPDPIAAPPPSSSITASAGGIGPSKRKARVKRQYFSKDECAICMDSFARGDIVRILPCGHVFHKDECDEWLIKWRKLCPTCRADVTLPPGGNIQGSTLTPVTHVSPPSDHPLQGTSDESALELDGSGYQADQGRTWGRGIRFWAALFRDARERMFGQASEAEGESGERTPLVPRLRESSTSFSSEISHSRQGV</sequence>
<dbReference type="SMART" id="SM00184">
    <property type="entry name" value="RING"/>
    <property type="match status" value="1"/>
</dbReference>
<dbReference type="GO" id="GO:0006511">
    <property type="term" value="P:ubiquitin-dependent protein catabolic process"/>
    <property type="evidence" value="ECO:0007669"/>
    <property type="project" value="TreeGrafter"/>
</dbReference>
<reference evidence="9" key="2">
    <citation type="submission" date="2013-12" db="EMBL/GenBank/DDBJ databases">
        <title>Evolution of pathogenesis and genome organization in the Tremellales.</title>
        <authorList>
            <person name="Cuomo C."/>
            <person name="Litvintseva A."/>
            <person name="Heitman J."/>
            <person name="Chen Y."/>
            <person name="Sun S."/>
            <person name="Springer D."/>
            <person name="Dromer F."/>
            <person name="Young S."/>
            <person name="Zeng Q."/>
            <person name="Chapman S."/>
            <person name="Gujja S."/>
            <person name="Saif S."/>
            <person name="Birren B."/>
        </authorList>
    </citation>
    <scope>NUCLEOTIDE SEQUENCE [LARGE SCALE GENOMIC DNA]</scope>
    <source>
        <strain evidence="9">BCC8398</strain>
    </source>
</reference>
<keyword evidence="3" id="KW-1133">Transmembrane helix</keyword>
<dbReference type="SUPFAM" id="SSF52025">
    <property type="entry name" value="PA domain"/>
    <property type="match status" value="1"/>
</dbReference>
<keyword evidence="5" id="KW-0863">Zinc-finger</keyword>
<dbReference type="InterPro" id="IPR003137">
    <property type="entry name" value="PA_domain"/>
</dbReference>
<evidence type="ECO:0000256" key="1">
    <source>
        <dbReference type="ARBA" id="ARBA00004370"/>
    </source>
</evidence>
<keyword evidence="4" id="KW-0472">Membrane</keyword>
<evidence type="ECO:0000313" key="9">
    <source>
        <dbReference type="Proteomes" id="UP000092666"/>
    </source>
</evidence>
<dbReference type="SUPFAM" id="SSF57850">
    <property type="entry name" value="RING/U-box"/>
    <property type="match status" value="1"/>
</dbReference>
<name>A0A1B9GTP7_9TREE</name>
<dbReference type="STRING" id="1296120.A0A1B9GTP7"/>
<dbReference type="Gene3D" id="3.30.40.10">
    <property type="entry name" value="Zinc/RING finger domain, C3HC4 (zinc finger)"/>
    <property type="match status" value="1"/>
</dbReference>
<gene>
    <name evidence="8" type="ORF">I316_03901</name>
</gene>
<evidence type="ECO:0000313" key="8">
    <source>
        <dbReference type="EMBL" id="OCF34387.1"/>
    </source>
</evidence>
<feature type="region of interest" description="Disordered" evidence="6">
    <location>
        <begin position="81"/>
        <end position="101"/>
    </location>
</feature>
<feature type="region of interest" description="Disordered" evidence="6">
    <location>
        <begin position="402"/>
        <end position="514"/>
    </location>
</feature>
<dbReference type="GO" id="GO:0005737">
    <property type="term" value="C:cytoplasm"/>
    <property type="evidence" value="ECO:0007669"/>
    <property type="project" value="TreeGrafter"/>
</dbReference>
<dbReference type="InterPro" id="IPR046450">
    <property type="entry name" value="PA_dom_sf"/>
</dbReference>
<dbReference type="Pfam" id="PF13639">
    <property type="entry name" value="zf-RING_2"/>
    <property type="match status" value="1"/>
</dbReference>
<evidence type="ECO:0000259" key="7">
    <source>
        <dbReference type="PROSITE" id="PS50089"/>
    </source>
</evidence>
<dbReference type="Pfam" id="PF02225">
    <property type="entry name" value="PA"/>
    <property type="match status" value="1"/>
</dbReference>
<dbReference type="OrthoDB" id="8062037at2759"/>
<dbReference type="InterPro" id="IPR013083">
    <property type="entry name" value="Znf_RING/FYVE/PHD"/>
</dbReference>
<proteinExistence type="predicted"/>
<dbReference type="Gene3D" id="3.50.30.30">
    <property type="match status" value="1"/>
</dbReference>
<dbReference type="InterPro" id="IPR001841">
    <property type="entry name" value="Znf_RING"/>
</dbReference>
<evidence type="ECO:0000256" key="4">
    <source>
        <dbReference type="ARBA" id="ARBA00023136"/>
    </source>
</evidence>
<feature type="region of interest" description="Disordered" evidence="6">
    <location>
        <begin position="214"/>
        <end position="235"/>
    </location>
</feature>